<dbReference type="InterPro" id="IPR020904">
    <property type="entry name" value="Sc_DH/Rdtase_CS"/>
</dbReference>
<accession>A0ABX1GHR3</accession>
<dbReference type="PROSITE" id="PS00061">
    <property type="entry name" value="ADH_SHORT"/>
    <property type="match status" value="1"/>
</dbReference>
<comment type="similarity">
    <text evidence="1">Belongs to the short-chain dehydrogenases/reductases (SDR) family.</text>
</comment>
<keyword evidence="2" id="KW-0560">Oxidoreductase</keyword>
<protein>
    <submittedName>
        <fullName evidence="4">SDR family oxidoreductase</fullName>
    </submittedName>
</protein>
<proteinExistence type="inferred from homology"/>
<evidence type="ECO:0000313" key="5">
    <source>
        <dbReference type="Proteomes" id="UP000765845"/>
    </source>
</evidence>
<reference evidence="4 5" key="1">
    <citation type="submission" date="2020-04" db="EMBL/GenBank/DDBJ databases">
        <authorList>
            <person name="Yoon J."/>
        </authorList>
    </citation>
    <scope>NUCLEOTIDE SEQUENCE [LARGE SCALE GENOMIC DNA]</scope>
    <source>
        <strain evidence="4 5">KMU-166</strain>
    </source>
</reference>
<feature type="domain" description="Ketoreductase" evidence="3">
    <location>
        <begin position="5"/>
        <end position="204"/>
    </location>
</feature>
<evidence type="ECO:0000259" key="3">
    <source>
        <dbReference type="SMART" id="SM00822"/>
    </source>
</evidence>
<dbReference type="InterPro" id="IPR036291">
    <property type="entry name" value="NAD(P)-bd_dom_sf"/>
</dbReference>
<dbReference type="PANTHER" id="PTHR42760:SF115">
    <property type="entry name" value="3-OXOACYL-[ACYL-CARRIER-PROTEIN] REDUCTASE FABG"/>
    <property type="match status" value="1"/>
</dbReference>
<dbReference type="Pfam" id="PF13561">
    <property type="entry name" value="adh_short_C2"/>
    <property type="match status" value="1"/>
</dbReference>
<dbReference type="SUPFAM" id="SSF51735">
    <property type="entry name" value="NAD(P)-binding Rossmann-fold domains"/>
    <property type="match status" value="1"/>
</dbReference>
<dbReference type="PRINTS" id="PR00081">
    <property type="entry name" value="GDHRDH"/>
</dbReference>
<keyword evidence="5" id="KW-1185">Reference proteome</keyword>
<dbReference type="InterPro" id="IPR057326">
    <property type="entry name" value="KR_dom"/>
</dbReference>
<evidence type="ECO:0000256" key="1">
    <source>
        <dbReference type="ARBA" id="ARBA00006484"/>
    </source>
</evidence>
<dbReference type="CDD" id="cd05233">
    <property type="entry name" value="SDR_c"/>
    <property type="match status" value="1"/>
</dbReference>
<gene>
    <name evidence="4" type="ORF">HCU74_14885</name>
</gene>
<name>A0ABX1GHR3_9GAMM</name>
<dbReference type="PRINTS" id="PR00080">
    <property type="entry name" value="SDRFAMILY"/>
</dbReference>
<dbReference type="NCBIfam" id="NF009466">
    <property type="entry name" value="PRK12826.1-2"/>
    <property type="match status" value="1"/>
</dbReference>
<dbReference type="Proteomes" id="UP000765845">
    <property type="component" value="Unassembled WGS sequence"/>
</dbReference>
<dbReference type="Gene3D" id="3.40.50.720">
    <property type="entry name" value="NAD(P)-binding Rossmann-like Domain"/>
    <property type="match status" value="1"/>
</dbReference>
<comment type="caution">
    <text evidence="4">The sequence shown here is derived from an EMBL/GenBank/DDBJ whole genome shotgun (WGS) entry which is preliminary data.</text>
</comment>
<dbReference type="PANTHER" id="PTHR42760">
    <property type="entry name" value="SHORT-CHAIN DEHYDROGENASES/REDUCTASES FAMILY MEMBER"/>
    <property type="match status" value="1"/>
</dbReference>
<dbReference type="SMART" id="SM00822">
    <property type="entry name" value="PKS_KR"/>
    <property type="match status" value="1"/>
</dbReference>
<dbReference type="NCBIfam" id="NF005559">
    <property type="entry name" value="PRK07231.1"/>
    <property type="match status" value="1"/>
</dbReference>
<dbReference type="EMBL" id="JAAWWK010000005">
    <property type="protein sequence ID" value="NKI18696.1"/>
    <property type="molecule type" value="Genomic_DNA"/>
</dbReference>
<dbReference type="InterPro" id="IPR002347">
    <property type="entry name" value="SDR_fam"/>
</dbReference>
<evidence type="ECO:0000313" key="4">
    <source>
        <dbReference type="EMBL" id="NKI18696.1"/>
    </source>
</evidence>
<organism evidence="4 5">
    <name type="scientific">Spongiibacter thalassae</name>
    <dbReference type="NCBI Taxonomy" id="2721624"/>
    <lineage>
        <taxon>Bacteria</taxon>
        <taxon>Pseudomonadati</taxon>
        <taxon>Pseudomonadota</taxon>
        <taxon>Gammaproteobacteria</taxon>
        <taxon>Cellvibrionales</taxon>
        <taxon>Spongiibacteraceae</taxon>
        <taxon>Spongiibacter</taxon>
    </lineage>
</organism>
<sequence>MSKQKVALITGGASGIGAATARRFASNHYRVMIADRNLAQAEELKNTLNAEYGSNQPNGDIADCLEVDVSQRSQVEQMVTSTQQRFGSLDVLVNNAGVSGSGPVATAPADHWQKVMDINLNAVFWATKAVLQIMLKQGSGNIVNTASISGLSGDYGFSSYSASKAAVINLTRTTALDHARDNIRVNAVCPGAVVTPLIAGVLNNKNIAENALDAIPMGRAAQPEEIANVIHFLCSDEASFMTGAVIPVDGGMTAWSGQPRFF</sequence>
<dbReference type="RefSeq" id="WP_168451208.1">
    <property type="nucleotide sequence ID" value="NZ_JAAWWK010000005.1"/>
</dbReference>
<evidence type="ECO:0000256" key="2">
    <source>
        <dbReference type="ARBA" id="ARBA00023002"/>
    </source>
</evidence>